<evidence type="ECO:0000313" key="3">
    <source>
        <dbReference type="Proteomes" id="UP000604046"/>
    </source>
</evidence>
<dbReference type="EMBL" id="CAJNDS010002257">
    <property type="protein sequence ID" value="CAE7395811.1"/>
    <property type="molecule type" value="Genomic_DNA"/>
</dbReference>
<feature type="region of interest" description="Disordered" evidence="1">
    <location>
        <begin position="128"/>
        <end position="156"/>
    </location>
</feature>
<reference evidence="2" key="1">
    <citation type="submission" date="2021-02" db="EMBL/GenBank/DDBJ databases">
        <authorList>
            <person name="Dougan E. K."/>
            <person name="Rhodes N."/>
            <person name="Thang M."/>
            <person name="Chan C."/>
        </authorList>
    </citation>
    <scope>NUCLEOTIDE SEQUENCE</scope>
</reference>
<sequence>MWKSLSSSQSDTNGFTPLIAQAEKMEYLRAHGWRKFLAQFASQCDLHHTCGICTQWVVDGRAIRQHYKKSHASIWARYSAQYEAEVKQLRKIAEPDSSLTTAAAVNQEMMAVLGGLLPSMQALAESSQQLGKRQLDSGSPARRKHKWVKGDGKGASSMTTSNDLLPLIKLLVALVLRQGDSLGRLETDTSYFLALKVPGEESLALTMVKVIAKWRDLKLKDPAQLKMSLRTTLFVALLQELGARAEALLTNPEKIQALKDQKLLTAEGEWVYQVWNPAEKTLEICPTRTPLKMETFIQQVKQTQQAILVPEHVTRFQATKPPNEEHLGEVLPFLIDVSLRPGAARVHQNLRSWVECAALQLIGARLRGARQKRGQQMNQLQQWLTAHR</sequence>
<name>A0A812QNG4_9DINO</name>
<protein>
    <submittedName>
        <fullName evidence="2">Uncharacterized protein</fullName>
    </submittedName>
</protein>
<gene>
    <name evidence="2" type="ORF">SNAT2548_LOCUS21557</name>
</gene>
<dbReference type="AlphaFoldDB" id="A0A812QNG4"/>
<accession>A0A812QNG4</accession>
<organism evidence="2 3">
    <name type="scientific">Symbiodinium natans</name>
    <dbReference type="NCBI Taxonomy" id="878477"/>
    <lineage>
        <taxon>Eukaryota</taxon>
        <taxon>Sar</taxon>
        <taxon>Alveolata</taxon>
        <taxon>Dinophyceae</taxon>
        <taxon>Suessiales</taxon>
        <taxon>Symbiodiniaceae</taxon>
        <taxon>Symbiodinium</taxon>
    </lineage>
</organism>
<evidence type="ECO:0000256" key="1">
    <source>
        <dbReference type="SAM" id="MobiDB-lite"/>
    </source>
</evidence>
<keyword evidence="3" id="KW-1185">Reference proteome</keyword>
<dbReference type="Proteomes" id="UP000604046">
    <property type="component" value="Unassembled WGS sequence"/>
</dbReference>
<dbReference type="OrthoDB" id="453610at2759"/>
<comment type="caution">
    <text evidence="2">The sequence shown here is derived from an EMBL/GenBank/DDBJ whole genome shotgun (WGS) entry which is preliminary data.</text>
</comment>
<proteinExistence type="predicted"/>
<evidence type="ECO:0000313" key="2">
    <source>
        <dbReference type="EMBL" id="CAE7395811.1"/>
    </source>
</evidence>